<evidence type="ECO:0000313" key="1">
    <source>
        <dbReference type="EMBL" id="MCV7069865.1"/>
    </source>
</evidence>
<dbReference type="Proteomes" id="UP001140272">
    <property type="component" value="Unassembled WGS sequence"/>
</dbReference>
<dbReference type="AlphaFoldDB" id="A0A9X3BP47"/>
<reference evidence="1" key="2">
    <citation type="journal article" date="2022" name="BMC Genomics">
        <title>Comparative genome analysis of mycobacteria focusing on tRNA and non-coding RNA.</title>
        <authorList>
            <person name="Behra P.R.K."/>
            <person name="Pettersson B.M.F."/>
            <person name="Ramesh M."/>
            <person name="Das S."/>
            <person name="Dasgupta S."/>
            <person name="Kirsebom L.A."/>
        </authorList>
    </citation>
    <scope>NUCLEOTIDE SEQUENCE</scope>
    <source>
        <strain evidence="1">DSM 45406</strain>
    </source>
</reference>
<evidence type="ECO:0000313" key="2">
    <source>
        <dbReference type="Proteomes" id="UP001140272"/>
    </source>
</evidence>
<organism evidence="1 2">
    <name type="scientific">Mycolicibacterium rufum</name>
    <dbReference type="NCBI Taxonomy" id="318424"/>
    <lineage>
        <taxon>Bacteria</taxon>
        <taxon>Bacillati</taxon>
        <taxon>Actinomycetota</taxon>
        <taxon>Actinomycetes</taxon>
        <taxon>Mycobacteriales</taxon>
        <taxon>Mycobacteriaceae</taxon>
        <taxon>Mycolicibacterium</taxon>
    </lineage>
</organism>
<comment type="caution">
    <text evidence="1">The sequence shown here is derived from an EMBL/GenBank/DDBJ whole genome shotgun (WGS) entry which is preliminary data.</text>
</comment>
<proteinExistence type="predicted"/>
<sequence>MSTDQVSFDDAVWGAATPAPRRWGARETAVAVGIAAVIGGPGRRRDLRGDRAV</sequence>
<accession>A0A9X3BP47</accession>
<protein>
    <submittedName>
        <fullName evidence="1">Uncharacterized protein</fullName>
    </submittedName>
</protein>
<reference evidence="1" key="1">
    <citation type="submission" date="2020-07" db="EMBL/GenBank/DDBJ databases">
        <authorList>
            <person name="Pettersson B.M.F."/>
            <person name="Behra P.R.K."/>
            <person name="Ramesh M."/>
            <person name="Das S."/>
            <person name="Dasgupta S."/>
            <person name="Kirsebom L.A."/>
        </authorList>
    </citation>
    <scope>NUCLEOTIDE SEQUENCE</scope>
    <source>
        <strain evidence="1">DSM 45406</strain>
    </source>
</reference>
<feature type="non-terminal residue" evidence="1">
    <location>
        <position position="53"/>
    </location>
</feature>
<name>A0A9X3BP47_9MYCO</name>
<gene>
    <name evidence="1" type="ORF">H7H73_04505</name>
</gene>
<dbReference type="EMBL" id="JACKRN010000165">
    <property type="protein sequence ID" value="MCV7069865.1"/>
    <property type="molecule type" value="Genomic_DNA"/>
</dbReference>